<sequence length="83" mass="9221">MATNEVFVYGNKYKVTCDNAGLIKNAASYVEDTMKQIEKNGHILTTSTLAIMAAIKIAAEYYEIKGRLEGCESKLQEIISKLE</sequence>
<gene>
    <name evidence="1" type="ordered locus">Calni_0331</name>
</gene>
<accession>E4TJZ3</accession>
<dbReference type="AlphaFoldDB" id="E4TJZ3"/>
<reference key="1">
    <citation type="submission" date="2010-11" db="EMBL/GenBank/DDBJ databases">
        <title>The complete genome of chromosome of Calditerrivibrio nitroreducens DSM 19672.</title>
        <authorList>
            <consortium name="US DOE Joint Genome Institute (JGI-PGF)"/>
            <person name="Lucas S."/>
            <person name="Copeland A."/>
            <person name="Lapidus A."/>
            <person name="Bruce D."/>
            <person name="Goodwin L."/>
            <person name="Pitluck S."/>
            <person name="Kyrpides N."/>
            <person name="Mavromatis K."/>
            <person name="Ivanova N."/>
            <person name="Mikhailova N."/>
            <person name="Zeytun A."/>
            <person name="Brettin T."/>
            <person name="Detter J.C."/>
            <person name="Tapia R."/>
            <person name="Han C."/>
            <person name="Land M."/>
            <person name="Hauser L."/>
            <person name="Markowitz V."/>
            <person name="Cheng J.-F."/>
            <person name="Hugenholtz P."/>
            <person name="Woyke T."/>
            <person name="Wu D."/>
            <person name="Spring S."/>
            <person name="Schroeder M."/>
            <person name="Brambilla E."/>
            <person name="Klenk H.-P."/>
            <person name="Eisen J.A."/>
        </authorList>
    </citation>
    <scope>NUCLEOTIDE SEQUENCE [LARGE SCALE GENOMIC DNA]</scope>
    <source>
        <strain>DSM 19672</strain>
    </source>
</reference>
<dbReference type="SUPFAM" id="SSF102829">
    <property type="entry name" value="Cell division protein ZapA-like"/>
    <property type="match status" value="1"/>
</dbReference>
<dbReference type="Pfam" id="PF05164">
    <property type="entry name" value="ZapA"/>
    <property type="match status" value="1"/>
</dbReference>
<dbReference type="EMBL" id="CP002347">
    <property type="protein sequence ID" value="ADR18244.1"/>
    <property type="molecule type" value="Genomic_DNA"/>
</dbReference>
<evidence type="ECO:0008006" key="3">
    <source>
        <dbReference type="Google" id="ProtNLM"/>
    </source>
</evidence>
<reference evidence="1 2" key="2">
    <citation type="journal article" date="2011" name="Stand. Genomic Sci.">
        <title>Complete genome sequence of Calditerrivibrio nitroreducens type strain (Yu37-1).</title>
        <authorList>
            <person name="Pitluck S."/>
            <person name="Sikorski J."/>
            <person name="Zeytun A."/>
            <person name="Lapidus A."/>
            <person name="Nolan M."/>
            <person name="Lucas S."/>
            <person name="Hammon N."/>
            <person name="Deshpande S."/>
            <person name="Cheng J.F."/>
            <person name="Tapia R."/>
            <person name="Han C."/>
            <person name="Goodwin L."/>
            <person name="Liolios K."/>
            <person name="Pagani I."/>
            <person name="Ivanova N."/>
            <person name="Mavromatis K."/>
            <person name="Pati A."/>
            <person name="Chen A."/>
            <person name="Palaniappan K."/>
            <person name="Hauser L."/>
            <person name="Chang Y.J."/>
            <person name="Jeffries C.D."/>
            <person name="Detter J.C."/>
            <person name="Brambilla E."/>
            <person name="Djao O.D."/>
            <person name="Rohde M."/>
            <person name="Spring S."/>
            <person name="Goker M."/>
            <person name="Woyke T."/>
            <person name="Bristow J."/>
            <person name="Eisen J.A."/>
            <person name="Markowitz V."/>
            <person name="Hugenholtz P."/>
            <person name="Kyrpides N.C."/>
            <person name="Klenk H.P."/>
            <person name="Land M."/>
        </authorList>
    </citation>
    <scope>NUCLEOTIDE SEQUENCE [LARGE SCALE GENOMIC DNA]</scope>
    <source>
        <strain evidence="2">DSM 19672 / NBRC 101217 / Yu37-1</strain>
    </source>
</reference>
<dbReference type="KEGG" id="cni:Calni_0331"/>
<dbReference type="InterPro" id="IPR007838">
    <property type="entry name" value="Cell_div_ZapA-like"/>
</dbReference>
<name>E4TJZ3_CALNY</name>
<proteinExistence type="predicted"/>
<dbReference type="InterPro" id="IPR036192">
    <property type="entry name" value="Cell_div_ZapA-like_sf"/>
</dbReference>
<organism evidence="1 2">
    <name type="scientific">Calditerrivibrio nitroreducens (strain DSM 19672 / NBRC 101217 / Yu37-1)</name>
    <dbReference type="NCBI Taxonomy" id="768670"/>
    <lineage>
        <taxon>Bacteria</taxon>
        <taxon>Pseudomonadati</taxon>
        <taxon>Deferribacterota</taxon>
        <taxon>Deferribacteres</taxon>
        <taxon>Deferribacterales</taxon>
        <taxon>Calditerrivibrionaceae</taxon>
    </lineage>
</organism>
<dbReference type="eggNOG" id="COG3027">
    <property type="taxonomic scope" value="Bacteria"/>
</dbReference>
<dbReference type="Gene3D" id="6.10.250.790">
    <property type="match status" value="1"/>
</dbReference>
<dbReference type="RefSeq" id="WP_013450460.1">
    <property type="nucleotide sequence ID" value="NC_014758.1"/>
</dbReference>
<evidence type="ECO:0000313" key="1">
    <source>
        <dbReference type="EMBL" id="ADR18244.1"/>
    </source>
</evidence>
<dbReference type="STRING" id="768670.Calni_0331"/>
<dbReference type="HOGENOM" id="CLU_116623_4_1_0"/>
<protein>
    <recommendedName>
        <fullName evidence="3">Cell division protein ZapA</fullName>
    </recommendedName>
</protein>
<dbReference type="Proteomes" id="UP000007039">
    <property type="component" value="Chromosome"/>
</dbReference>
<keyword evidence="2" id="KW-1185">Reference proteome</keyword>
<evidence type="ECO:0000313" key="2">
    <source>
        <dbReference type="Proteomes" id="UP000007039"/>
    </source>
</evidence>
<dbReference type="InterPro" id="IPR053712">
    <property type="entry name" value="Bac_CellDiv_Activator"/>
</dbReference>
<dbReference type="OrthoDB" id="5297208at2"/>